<keyword evidence="1" id="KW-0472">Membrane</keyword>
<sequence length="263" mass="29722">MALQNTDRFRKAYPLAHRVLGRITLGISTLLSLSGWSLLRKKGLSFRHEDWIHLHKVRFDGTTVFPWPSFASMTDIIGILVMFTGYKIIVHARQGNYAAHRTWARFHTYAGFAIPLQRAWQGLLLALAMLIPLLPKSILQRFNYPSSDEAISKAELGSVGLAVFLAGISSAFIVYRDFLAPVNWSTKSMLKFLVGIGPLSSPFDILTFTVNWFSFRLHDPSNAGQVAKFQTHRFLEDCLTQVAIVHVLPTADDVQRRLYQGLF</sequence>
<feature type="transmembrane region" description="Helical" evidence="1">
    <location>
        <begin position="154"/>
        <end position="175"/>
    </location>
</feature>
<protein>
    <submittedName>
        <fullName evidence="2">Uncharacterized protein</fullName>
    </submittedName>
</protein>
<reference evidence="2 3" key="1">
    <citation type="submission" date="2017-02" db="EMBL/GenBank/DDBJ databases">
        <authorList>
            <person name="Peterson S.W."/>
        </authorList>
    </citation>
    <scope>NUCLEOTIDE SEQUENCE [LARGE SCALE GENOMIC DNA]</scope>
    <source>
        <strain evidence="2 3">SRS1_H2-8</strain>
    </source>
</reference>
<dbReference type="EMBL" id="LT795070">
    <property type="protein sequence ID" value="SJX65495.1"/>
    <property type="molecule type" value="Genomic_DNA"/>
</dbReference>
<dbReference type="AlphaFoldDB" id="A0A2N8UKQ5"/>
<feature type="transmembrane region" description="Helical" evidence="1">
    <location>
        <begin position="70"/>
        <end position="89"/>
    </location>
</feature>
<keyword evidence="1" id="KW-0812">Transmembrane</keyword>
<feature type="transmembrane region" description="Helical" evidence="1">
    <location>
        <begin position="20"/>
        <end position="39"/>
    </location>
</feature>
<name>A0A2N8UKQ5_9BASI</name>
<evidence type="ECO:0000313" key="3">
    <source>
        <dbReference type="Proteomes" id="UP000239563"/>
    </source>
</evidence>
<evidence type="ECO:0000256" key="1">
    <source>
        <dbReference type="SAM" id="Phobius"/>
    </source>
</evidence>
<organism evidence="2 3">
    <name type="scientific">Sporisorium reilianum f. sp. reilianum</name>
    <dbReference type="NCBI Taxonomy" id="72559"/>
    <lineage>
        <taxon>Eukaryota</taxon>
        <taxon>Fungi</taxon>
        <taxon>Dikarya</taxon>
        <taxon>Basidiomycota</taxon>
        <taxon>Ustilaginomycotina</taxon>
        <taxon>Ustilaginomycetes</taxon>
        <taxon>Ustilaginales</taxon>
        <taxon>Ustilaginaceae</taxon>
        <taxon>Sporisorium</taxon>
    </lineage>
</organism>
<gene>
    <name evidence="2" type="ORF">SRS1_15765</name>
</gene>
<dbReference type="Proteomes" id="UP000239563">
    <property type="component" value="Chromosome XVII"/>
</dbReference>
<accession>A0A2N8UKQ5</accession>
<keyword evidence="1" id="KW-1133">Transmembrane helix</keyword>
<proteinExistence type="predicted"/>
<evidence type="ECO:0000313" key="2">
    <source>
        <dbReference type="EMBL" id="SJX65495.1"/>
    </source>
</evidence>